<dbReference type="AlphaFoldDB" id="A0A5B7I622"/>
<dbReference type="Proteomes" id="UP000324222">
    <property type="component" value="Unassembled WGS sequence"/>
</dbReference>
<dbReference type="EMBL" id="VSRR010044638">
    <property type="protein sequence ID" value="MPC76937.1"/>
    <property type="molecule type" value="Genomic_DNA"/>
</dbReference>
<keyword evidence="2" id="KW-1185">Reference proteome</keyword>
<reference evidence="1 2" key="1">
    <citation type="submission" date="2019-05" db="EMBL/GenBank/DDBJ databases">
        <title>Another draft genome of Portunus trituberculatus and its Hox gene families provides insights of decapod evolution.</title>
        <authorList>
            <person name="Jeong J.-H."/>
            <person name="Song I."/>
            <person name="Kim S."/>
            <person name="Choi T."/>
            <person name="Kim D."/>
            <person name="Ryu S."/>
            <person name="Kim W."/>
        </authorList>
    </citation>
    <scope>NUCLEOTIDE SEQUENCE [LARGE SCALE GENOMIC DNA]</scope>
    <source>
        <tissue evidence="1">Muscle</tissue>
    </source>
</reference>
<protein>
    <submittedName>
        <fullName evidence="1">Uncharacterized protein</fullName>
    </submittedName>
</protein>
<evidence type="ECO:0000313" key="1">
    <source>
        <dbReference type="EMBL" id="MPC76937.1"/>
    </source>
</evidence>
<proteinExistence type="predicted"/>
<accession>A0A5B7I622</accession>
<sequence length="78" mass="9266">MAQHLTDLRQQERKKYWVSFLDQVCRTQSLWEVWHHVNSVWSKSRRVLMPCRQGMRTRFAMEGSLILFWPSCGTPGGV</sequence>
<organism evidence="1 2">
    <name type="scientific">Portunus trituberculatus</name>
    <name type="common">Swimming crab</name>
    <name type="synonym">Neptunus trituberculatus</name>
    <dbReference type="NCBI Taxonomy" id="210409"/>
    <lineage>
        <taxon>Eukaryota</taxon>
        <taxon>Metazoa</taxon>
        <taxon>Ecdysozoa</taxon>
        <taxon>Arthropoda</taxon>
        <taxon>Crustacea</taxon>
        <taxon>Multicrustacea</taxon>
        <taxon>Malacostraca</taxon>
        <taxon>Eumalacostraca</taxon>
        <taxon>Eucarida</taxon>
        <taxon>Decapoda</taxon>
        <taxon>Pleocyemata</taxon>
        <taxon>Brachyura</taxon>
        <taxon>Eubrachyura</taxon>
        <taxon>Portunoidea</taxon>
        <taxon>Portunidae</taxon>
        <taxon>Portuninae</taxon>
        <taxon>Portunus</taxon>
    </lineage>
</organism>
<name>A0A5B7I622_PORTR</name>
<evidence type="ECO:0000313" key="2">
    <source>
        <dbReference type="Proteomes" id="UP000324222"/>
    </source>
</evidence>
<comment type="caution">
    <text evidence="1">The sequence shown here is derived from an EMBL/GenBank/DDBJ whole genome shotgun (WGS) entry which is preliminary data.</text>
</comment>
<gene>
    <name evidence="1" type="ORF">E2C01_071374</name>
</gene>